<evidence type="ECO:0000313" key="8">
    <source>
        <dbReference type="Proteomes" id="UP001217500"/>
    </source>
</evidence>
<organism evidence="7 8">
    <name type="scientific">Gimibacter soli</name>
    <dbReference type="NCBI Taxonomy" id="3024400"/>
    <lineage>
        <taxon>Bacteria</taxon>
        <taxon>Pseudomonadati</taxon>
        <taxon>Pseudomonadota</taxon>
        <taxon>Alphaproteobacteria</taxon>
        <taxon>Kordiimonadales</taxon>
        <taxon>Temperatibacteraceae</taxon>
        <taxon>Gimibacter</taxon>
    </lineage>
</organism>
<feature type="transmembrane region" description="Helical" evidence="5">
    <location>
        <begin position="491"/>
        <end position="510"/>
    </location>
</feature>
<dbReference type="GO" id="GO:0016020">
    <property type="term" value="C:membrane"/>
    <property type="evidence" value="ECO:0007669"/>
    <property type="project" value="UniProtKB-SubCell"/>
</dbReference>
<dbReference type="RefSeq" id="WP_289502696.1">
    <property type="nucleotide sequence ID" value="NZ_CP116805.1"/>
</dbReference>
<feature type="transmembrane region" description="Helical" evidence="5">
    <location>
        <begin position="362"/>
        <end position="384"/>
    </location>
</feature>
<evidence type="ECO:0000256" key="1">
    <source>
        <dbReference type="ARBA" id="ARBA00004141"/>
    </source>
</evidence>
<reference evidence="7" key="1">
    <citation type="submission" date="2023-01" db="EMBL/GenBank/DDBJ databases">
        <title>The genome sequence of Kordiimonadaceae bacterium 6D33.</title>
        <authorList>
            <person name="Liu Y."/>
        </authorList>
    </citation>
    <scope>NUCLEOTIDE SEQUENCE</scope>
    <source>
        <strain evidence="7">6D33</strain>
    </source>
</reference>
<feature type="transmembrane region" description="Helical" evidence="5">
    <location>
        <begin position="37"/>
        <end position="58"/>
    </location>
</feature>
<dbReference type="EMBL" id="CP116805">
    <property type="protein sequence ID" value="WCL53184.1"/>
    <property type="molecule type" value="Genomic_DNA"/>
</dbReference>
<accession>A0AAE9XUT5</accession>
<feature type="transmembrane region" description="Helical" evidence="5">
    <location>
        <begin position="284"/>
        <end position="304"/>
    </location>
</feature>
<feature type="transmembrane region" description="Helical" evidence="5">
    <location>
        <begin position="163"/>
        <end position="182"/>
    </location>
</feature>
<name>A0AAE9XUT5_9PROT</name>
<dbReference type="KEGG" id="gso:PH603_11620"/>
<feature type="domain" description="O-antigen ligase-related" evidence="6">
    <location>
        <begin position="319"/>
        <end position="464"/>
    </location>
</feature>
<evidence type="ECO:0000256" key="3">
    <source>
        <dbReference type="ARBA" id="ARBA00022989"/>
    </source>
</evidence>
<dbReference type="InterPro" id="IPR051533">
    <property type="entry name" value="WaaL-like"/>
</dbReference>
<evidence type="ECO:0000256" key="4">
    <source>
        <dbReference type="ARBA" id="ARBA00023136"/>
    </source>
</evidence>
<dbReference type="AlphaFoldDB" id="A0AAE9XUT5"/>
<feature type="transmembrane region" description="Helical" evidence="5">
    <location>
        <begin position="311"/>
        <end position="329"/>
    </location>
</feature>
<keyword evidence="8" id="KW-1185">Reference proteome</keyword>
<feature type="transmembrane region" description="Helical" evidence="5">
    <location>
        <begin position="134"/>
        <end position="151"/>
    </location>
</feature>
<protein>
    <submittedName>
        <fullName evidence="7">O-antigen ligase family protein</fullName>
    </submittedName>
</protein>
<proteinExistence type="predicted"/>
<evidence type="ECO:0000259" key="6">
    <source>
        <dbReference type="Pfam" id="PF04932"/>
    </source>
</evidence>
<dbReference type="GO" id="GO:0016874">
    <property type="term" value="F:ligase activity"/>
    <property type="evidence" value="ECO:0007669"/>
    <property type="project" value="UniProtKB-KW"/>
</dbReference>
<gene>
    <name evidence="7" type="ORF">PH603_11620</name>
</gene>
<sequence length="543" mass="61069">MNFLRALYTRLLVQYRLYRLKMPATRPYMRYSQGSRFINRAILYLSFFVVAIIGSFLYGYTAIYGNPQPMIQSMGIPVVVLALICIWALPERASWGEKALYPLLVAYFFFALVWAQYVSIIKVPGNPWLSPQRVLLYVISGIALISFSVSREMKGLIKERFQAHKPIFICLIVLIAIEIMSLGLTSNMRLSVSYIIRETMLITIPFLLCAALFQDAARVRLFIAISMVSIVILVAFAYQESRLNQPVWAVYIPHWWFDTSDETIQRLLSGRSRYDRFRAKSSSLTSLEFAELMAILFPFCLYYLMERRRMLLRGIGAVMTIICLIGIYFSGSRLGFVGAIAAFATYLFLFGLRYWRTHRKSLIGPALIAFYPAAMTTLMVGIAISPRLSAMVIGGSSTDASTQARFDQWQMGLPMIMKNPFIGYGYANGAYKLGFVNPGGELTIDTFYLSILLETGVPGTLAFFFFHAIAAWVSAKAYLNSTDTEGKDGTRIGAAIACAMVGFLIVKLVLSQRTNHTFLAILVGFAVALYRNNKTALKQHSDA</sequence>
<dbReference type="Proteomes" id="UP001217500">
    <property type="component" value="Chromosome"/>
</dbReference>
<feature type="transmembrane region" description="Helical" evidence="5">
    <location>
        <begin position="220"/>
        <end position="238"/>
    </location>
</feature>
<evidence type="ECO:0000256" key="2">
    <source>
        <dbReference type="ARBA" id="ARBA00022692"/>
    </source>
</evidence>
<evidence type="ECO:0000313" key="7">
    <source>
        <dbReference type="EMBL" id="WCL53184.1"/>
    </source>
</evidence>
<dbReference type="Pfam" id="PF04932">
    <property type="entry name" value="Wzy_C"/>
    <property type="match status" value="1"/>
</dbReference>
<feature type="transmembrane region" description="Helical" evidence="5">
    <location>
        <begin position="194"/>
        <end position="213"/>
    </location>
</feature>
<dbReference type="PANTHER" id="PTHR37422:SF23">
    <property type="entry name" value="TEICHURONIC ACID BIOSYNTHESIS PROTEIN TUAE"/>
    <property type="match status" value="1"/>
</dbReference>
<dbReference type="InterPro" id="IPR007016">
    <property type="entry name" value="O-antigen_ligase-rel_domated"/>
</dbReference>
<feature type="transmembrane region" description="Helical" evidence="5">
    <location>
        <begin position="101"/>
        <end position="122"/>
    </location>
</feature>
<keyword evidence="3 5" id="KW-1133">Transmembrane helix</keyword>
<comment type="subcellular location">
    <subcellularLocation>
        <location evidence="1">Membrane</location>
        <topology evidence="1">Multi-pass membrane protein</topology>
    </subcellularLocation>
</comment>
<feature type="transmembrane region" description="Helical" evidence="5">
    <location>
        <begin position="70"/>
        <end position="89"/>
    </location>
</feature>
<keyword evidence="2 5" id="KW-0812">Transmembrane</keyword>
<evidence type="ECO:0000256" key="5">
    <source>
        <dbReference type="SAM" id="Phobius"/>
    </source>
</evidence>
<keyword evidence="4 5" id="KW-0472">Membrane</keyword>
<feature type="transmembrane region" description="Helical" evidence="5">
    <location>
        <begin position="335"/>
        <end position="355"/>
    </location>
</feature>
<dbReference type="PANTHER" id="PTHR37422">
    <property type="entry name" value="TEICHURONIC ACID BIOSYNTHESIS PROTEIN TUAE"/>
    <property type="match status" value="1"/>
</dbReference>
<keyword evidence="7" id="KW-0436">Ligase</keyword>